<accession>A0AA42MST1</accession>
<reference evidence="2" key="1">
    <citation type="submission" date="2022-09" db="EMBL/GenBank/DDBJ databases">
        <title>Intensive care unit water sources are persistently colonized with multi-drug resistant bacteria and are the site of extensive horizontal gene transfer of antibiotic resistance genes.</title>
        <authorList>
            <person name="Diorio-Toth L."/>
        </authorList>
    </citation>
    <scope>NUCLEOTIDE SEQUENCE</scope>
    <source>
        <strain evidence="2">GD03920</strain>
    </source>
</reference>
<feature type="transmembrane region" description="Helical" evidence="1">
    <location>
        <begin position="27"/>
        <end position="47"/>
    </location>
</feature>
<dbReference type="AlphaFoldDB" id="A0AA42MST1"/>
<comment type="caution">
    <text evidence="2">The sequence shown here is derived from an EMBL/GenBank/DDBJ whole genome shotgun (WGS) entry which is preliminary data.</text>
</comment>
<keyword evidence="1" id="KW-0812">Transmembrane</keyword>
<proteinExistence type="predicted"/>
<dbReference type="RefSeq" id="WP_279670026.1">
    <property type="nucleotide sequence ID" value="NZ_JAOCBE010000001.1"/>
</dbReference>
<organism evidence="2 3">
    <name type="scientific">Acinetobacter johnsonii</name>
    <dbReference type="NCBI Taxonomy" id="40214"/>
    <lineage>
        <taxon>Bacteria</taxon>
        <taxon>Pseudomonadati</taxon>
        <taxon>Pseudomonadota</taxon>
        <taxon>Gammaproteobacteria</taxon>
        <taxon>Moraxellales</taxon>
        <taxon>Moraxellaceae</taxon>
        <taxon>Acinetobacter</taxon>
    </lineage>
</organism>
<keyword evidence="1" id="KW-0472">Membrane</keyword>
<feature type="transmembrane region" description="Helical" evidence="1">
    <location>
        <begin position="67"/>
        <end position="89"/>
    </location>
</feature>
<evidence type="ECO:0000313" key="3">
    <source>
        <dbReference type="Proteomes" id="UP001159915"/>
    </source>
</evidence>
<evidence type="ECO:0000313" key="2">
    <source>
        <dbReference type="EMBL" id="MDH0969133.1"/>
    </source>
</evidence>
<sequence length="91" mass="9299">MGLVNVEKVEAQEQREKSWFKRHFPKLAAAGAATGALVVSTSSMAFMEAADVTSATGAAGGEAVLKAAGTWVLAIAVGIAVVVKIVSLVKK</sequence>
<dbReference type="EMBL" id="JAOCBE010000001">
    <property type="protein sequence ID" value="MDH0969133.1"/>
    <property type="molecule type" value="Genomic_DNA"/>
</dbReference>
<dbReference type="Proteomes" id="UP001159915">
    <property type="component" value="Unassembled WGS sequence"/>
</dbReference>
<name>A0AA42MST1_ACIJO</name>
<protein>
    <submittedName>
        <fullName evidence="2">Uncharacterized protein</fullName>
    </submittedName>
</protein>
<keyword evidence="1" id="KW-1133">Transmembrane helix</keyword>
<gene>
    <name evidence="2" type="ORF">N5C10_07605</name>
</gene>
<evidence type="ECO:0000256" key="1">
    <source>
        <dbReference type="SAM" id="Phobius"/>
    </source>
</evidence>